<dbReference type="AlphaFoldDB" id="A0A640KWI6"/>
<dbReference type="VEuPathDB" id="TriTrypDB:LtaPh_3631500"/>
<proteinExistence type="predicted"/>
<evidence type="ECO:0000313" key="2">
    <source>
        <dbReference type="Proteomes" id="UP000419144"/>
    </source>
</evidence>
<accession>A0A640KWI6</accession>
<evidence type="ECO:0000313" key="1">
    <source>
        <dbReference type="EMBL" id="GET93364.1"/>
    </source>
</evidence>
<organism evidence="1 2">
    <name type="scientific">Leishmania tarentolae</name>
    <name type="common">Sauroleishmania tarentolae</name>
    <dbReference type="NCBI Taxonomy" id="5689"/>
    <lineage>
        <taxon>Eukaryota</taxon>
        <taxon>Discoba</taxon>
        <taxon>Euglenozoa</taxon>
        <taxon>Kinetoplastea</taxon>
        <taxon>Metakinetoplastina</taxon>
        <taxon>Trypanosomatida</taxon>
        <taxon>Trypanosomatidae</taxon>
        <taxon>Leishmaniinae</taxon>
        <taxon>Leishmania</taxon>
        <taxon>lizard Leishmania</taxon>
    </lineage>
</organism>
<gene>
    <name evidence="1" type="ORF">LtaPh_3631500</name>
</gene>
<name>A0A640KWI6_LEITA</name>
<protein>
    <submittedName>
        <fullName evidence="1">Uncharacterized protein</fullName>
    </submittedName>
</protein>
<reference evidence="1" key="1">
    <citation type="submission" date="2019-11" db="EMBL/GenBank/DDBJ databases">
        <title>Leishmania tarentolae CDS.</title>
        <authorList>
            <person name="Goto Y."/>
            <person name="Yamagishi J."/>
        </authorList>
    </citation>
    <scope>NUCLEOTIDE SEQUENCE [LARGE SCALE GENOMIC DNA]</scope>
    <source>
        <strain evidence="1">Parrot Tar II</strain>
    </source>
</reference>
<dbReference type="EMBL" id="BLBS01000057">
    <property type="protein sequence ID" value="GET93364.1"/>
    <property type="molecule type" value="Genomic_DNA"/>
</dbReference>
<comment type="caution">
    <text evidence="1">The sequence shown here is derived from an EMBL/GenBank/DDBJ whole genome shotgun (WGS) entry which is preliminary data.</text>
</comment>
<dbReference type="Proteomes" id="UP000419144">
    <property type="component" value="Unassembled WGS sequence"/>
</dbReference>
<sequence>MKRSTHRKSELNKTASPRFHRACIRLVETVEAMDRLDKGTHVPTLDAAICHVIPGDTHAGVHDFALQPTLLIQHHAHVLSFHEQLHGAGVGVYYEGGNPATDGHEKTPEFVLLHTVHEHLRGLQIHIRLPTLVGLHRNGTNCLQKARLRRSYVCLRLTRLRVHRNGLAEFFFPQIFFGDVNAVGAEADTAAVSVKTVGEKVLACVWPHREIANHRAVRQRTTSLVPNAIALDYVDGAGLSPIKGYALDTCRCDGDVGAWCRVLNGLACFSRLMTRERLLDCRHPKHFLVPKA</sequence>
<keyword evidence="2" id="KW-1185">Reference proteome</keyword>